<name>A0A4Y2DE31_ARAVE</name>
<dbReference type="EMBL" id="BGPR01000351">
    <property type="protein sequence ID" value="GBM14931.1"/>
    <property type="molecule type" value="Genomic_DNA"/>
</dbReference>
<keyword evidence="2" id="KW-1185">Reference proteome</keyword>
<proteinExistence type="predicted"/>
<dbReference type="AlphaFoldDB" id="A0A4Y2DE31"/>
<organism evidence="1 2">
    <name type="scientific">Araneus ventricosus</name>
    <name type="common">Orbweaver spider</name>
    <name type="synonym">Epeira ventricosa</name>
    <dbReference type="NCBI Taxonomy" id="182803"/>
    <lineage>
        <taxon>Eukaryota</taxon>
        <taxon>Metazoa</taxon>
        <taxon>Ecdysozoa</taxon>
        <taxon>Arthropoda</taxon>
        <taxon>Chelicerata</taxon>
        <taxon>Arachnida</taxon>
        <taxon>Araneae</taxon>
        <taxon>Araneomorphae</taxon>
        <taxon>Entelegynae</taxon>
        <taxon>Araneoidea</taxon>
        <taxon>Araneidae</taxon>
        <taxon>Araneus</taxon>
    </lineage>
</organism>
<comment type="caution">
    <text evidence="1">The sequence shown here is derived from an EMBL/GenBank/DDBJ whole genome shotgun (WGS) entry which is preliminary data.</text>
</comment>
<dbReference type="Proteomes" id="UP000499080">
    <property type="component" value="Unassembled WGS sequence"/>
</dbReference>
<evidence type="ECO:0000313" key="1">
    <source>
        <dbReference type="EMBL" id="GBM14931.1"/>
    </source>
</evidence>
<sequence>MESIFFCCGRPSLTGDAIDFDPKSTNHLVHYFRPKDYQFLHRQPIDVCFISPILTLELRMLMSRTCVLAASGTPEKIRGNGLQALKSSNILTSRERLYTELNHINLINDLYPKYSLYATRTTGRRSGSELTKNWMVLMRLWSFIDSGAADWFFRKLGGRS</sequence>
<gene>
    <name evidence="1" type="ORF">AVEN_213274_1</name>
</gene>
<accession>A0A4Y2DE31</accession>
<reference evidence="1 2" key="1">
    <citation type="journal article" date="2019" name="Sci. Rep.">
        <title>Orb-weaving spider Araneus ventricosus genome elucidates the spidroin gene catalogue.</title>
        <authorList>
            <person name="Kono N."/>
            <person name="Nakamura H."/>
            <person name="Ohtoshi R."/>
            <person name="Moran D.A.P."/>
            <person name="Shinohara A."/>
            <person name="Yoshida Y."/>
            <person name="Fujiwara M."/>
            <person name="Mori M."/>
            <person name="Tomita M."/>
            <person name="Arakawa K."/>
        </authorList>
    </citation>
    <scope>NUCLEOTIDE SEQUENCE [LARGE SCALE GENOMIC DNA]</scope>
</reference>
<protein>
    <submittedName>
        <fullName evidence="1">Uncharacterized protein</fullName>
    </submittedName>
</protein>
<evidence type="ECO:0000313" key="2">
    <source>
        <dbReference type="Proteomes" id="UP000499080"/>
    </source>
</evidence>